<reference evidence="2" key="1">
    <citation type="submission" date="2023-03" db="EMBL/GenBank/DDBJ databases">
        <title>Massive genome expansion in bonnet fungi (Mycena s.s.) driven by repeated elements and novel gene families across ecological guilds.</title>
        <authorList>
            <consortium name="Lawrence Berkeley National Laboratory"/>
            <person name="Harder C.B."/>
            <person name="Miyauchi S."/>
            <person name="Viragh M."/>
            <person name="Kuo A."/>
            <person name="Thoen E."/>
            <person name="Andreopoulos B."/>
            <person name="Lu D."/>
            <person name="Skrede I."/>
            <person name="Drula E."/>
            <person name="Henrissat B."/>
            <person name="Morin E."/>
            <person name="Kohler A."/>
            <person name="Barry K."/>
            <person name="LaButti K."/>
            <person name="Morin E."/>
            <person name="Salamov A."/>
            <person name="Lipzen A."/>
            <person name="Mereny Z."/>
            <person name="Hegedus B."/>
            <person name="Baldrian P."/>
            <person name="Stursova M."/>
            <person name="Weitz H."/>
            <person name="Taylor A."/>
            <person name="Grigoriev I.V."/>
            <person name="Nagy L.G."/>
            <person name="Martin F."/>
            <person name="Kauserud H."/>
        </authorList>
    </citation>
    <scope>NUCLEOTIDE SEQUENCE</scope>
    <source>
        <strain evidence="2">9284</strain>
    </source>
</reference>
<feature type="region of interest" description="Disordered" evidence="1">
    <location>
        <begin position="430"/>
        <end position="475"/>
    </location>
</feature>
<feature type="region of interest" description="Disordered" evidence="1">
    <location>
        <begin position="220"/>
        <end position="250"/>
    </location>
</feature>
<gene>
    <name evidence="2" type="ORF">FB45DRAFT_945857</name>
</gene>
<accession>A0AAD7B2H1</accession>
<dbReference type="SUPFAM" id="SSF50370">
    <property type="entry name" value="Ricin B-like lectins"/>
    <property type="match status" value="2"/>
</dbReference>
<feature type="region of interest" description="Disordered" evidence="1">
    <location>
        <begin position="154"/>
        <end position="195"/>
    </location>
</feature>
<feature type="compositionally biased region" description="Basic and acidic residues" evidence="1">
    <location>
        <begin position="164"/>
        <end position="173"/>
    </location>
</feature>
<sequence length="503" mass="54911">MALENGTYRIVNVKYKNSVLAHNVPGCDLVLSADPRGETPPQDKRWQLKIFENGNFTIKNAGYTHTASCDFPPEANKPIVGGLLGRSEQQWIIKERKIRGQFTISPTDDSWLFWNMPNNDLDSPITLQDKYGDPRSHWMFVPCSVQPDDAGNTCTTSPLAKSDSTPKFEHEDTPAQCRPAPEGQLQPGAAPASAPTVLNPSHASYRKAILKPEVPVPPVSGVASPTAATSKAAPGQDPVGGTQPSSVAQRPPYCAAVKSHPIPSYPIPSYPAAPIPQIRARPSLKSGTYTIVNVRYKTSVLGDTVSGSDLASTLGRPRCKPVEDERWTVRQFQNGHYTIKNVGCAHYASCALRAKPNDPIVNGGIRRQTPQQWVVKETDVPGHFTISPTHWAHPKALFWNVSSHALFASITLREGTSDSGSHWIFEEIKTPPPHAQATPGESAPKSGPDPDAASGQLRPVRVEAAPEDLEDDESVDGEMFSYSYWRAGVVRENELREAESRRN</sequence>
<evidence type="ECO:0000313" key="3">
    <source>
        <dbReference type="Proteomes" id="UP001221142"/>
    </source>
</evidence>
<proteinExistence type="predicted"/>
<evidence type="ECO:0000313" key="2">
    <source>
        <dbReference type="EMBL" id="KAJ7608757.1"/>
    </source>
</evidence>
<evidence type="ECO:0008006" key="4">
    <source>
        <dbReference type="Google" id="ProtNLM"/>
    </source>
</evidence>
<dbReference type="EMBL" id="JARKIF010000043">
    <property type="protein sequence ID" value="KAJ7608757.1"/>
    <property type="molecule type" value="Genomic_DNA"/>
</dbReference>
<dbReference type="Proteomes" id="UP001221142">
    <property type="component" value="Unassembled WGS sequence"/>
</dbReference>
<feature type="compositionally biased region" description="Low complexity" evidence="1">
    <location>
        <begin position="220"/>
        <end position="234"/>
    </location>
</feature>
<dbReference type="Gene3D" id="2.80.10.50">
    <property type="match status" value="2"/>
</dbReference>
<name>A0AAD7B2H1_9AGAR</name>
<protein>
    <recommendedName>
        <fullName evidence="4">Ricin B lectin domain-containing protein</fullName>
    </recommendedName>
</protein>
<evidence type="ECO:0000256" key="1">
    <source>
        <dbReference type="SAM" id="MobiDB-lite"/>
    </source>
</evidence>
<feature type="compositionally biased region" description="Polar residues" evidence="1">
    <location>
        <begin position="154"/>
        <end position="163"/>
    </location>
</feature>
<comment type="caution">
    <text evidence="2">The sequence shown here is derived from an EMBL/GenBank/DDBJ whole genome shotgun (WGS) entry which is preliminary data.</text>
</comment>
<dbReference type="AlphaFoldDB" id="A0AAD7B2H1"/>
<dbReference type="InterPro" id="IPR035992">
    <property type="entry name" value="Ricin_B-like_lectins"/>
</dbReference>
<keyword evidence="3" id="KW-1185">Reference proteome</keyword>
<organism evidence="2 3">
    <name type="scientific">Roridomyces roridus</name>
    <dbReference type="NCBI Taxonomy" id="1738132"/>
    <lineage>
        <taxon>Eukaryota</taxon>
        <taxon>Fungi</taxon>
        <taxon>Dikarya</taxon>
        <taxon>Basidiomycota</taxon>
        <taxon>Agaricomycotina</taxon>
        <taxon>Agaricomycetes</taxon>
        <taxon>Agaricomycetidae</taxon>
        <taxon>Agaricales</taxon>
        <taxon>Marasmiineae</taxon>
        <taxon>Mycenaceae</taxon>
        <taxon>Roridomyces</taxon>
    </lineage>
</organism>
<feature type="compositionally biased region" description="Acidic residues" evidence="1">
    <location>
        <begin position="465"/>
        <end position="475"/>
    </location>
</feature>